<dbReference type="RefSeq" id="WP_124975340.1">
    <property type="nucleotide sequence ID" value="NZ_BDQK01000013.1"/>
</dbReference>
<feature type="domain" description="Toprim" evidence="15">
    <location>
        <begin position="265"/>
        <end position="350"/>
    </location>
</feature>
<keyword evidence="9" id="KW-0460">Magnesium</keyword>
<reference evidence="17" key="1">
    <citation type="submission" date="2017-05" db="EMBL/GenBank/DDBJ databases">
        <title>Physiological properties and genetic analysis related to exopolysaccharide production of fresh-water unicellular cyanobacterium Aphanothece sacrum, Suizenji Nori, that has been cultured as a food source in Japan.</title>
        <authorList>
            <person name="Kanesaki Y."/>
            <person name="Yoshikawa S."/>
            <person name="Ohki K."/>
        </authorList>
    </citation>
    <scope>NUCLEOTIDE SEQUENCE [LARGE SCALE GENOMIC DNA]</scope>
    <source>
        <strain evidence="17">FPU1</strain>
    </source>
</reference>
<keyword evidence="4 12" id="KW-0548">Nucleotidyltransferase</keyword>
<dbReference type="GO" id="GO:0003899">
    <property type="term" value="F:DNA-directed RNA polymerase activity"/>
    <property type="evidence" value="ECO:0007669"/>
    <property type="project" value="UniProtKB-UniRule"/>
</dbReference>
<evidence type="ECO:0000256" key="4">
    <source>
        <dbReference type="ARBA" id="ARBA00022695"/>
    </source>
</evidence>
<dbReference type="FunFam" id="3.90.580.10:FF:000001">
    <property type="entry name" value="DNA primase"/>
    <property type="match status" value="1"/>
</dbReference>
<dbReference type="GO" id="GO:0005737">
    <property type="term" value="C:cytoplasm"/>
    <property type="evidence" value="ECO:0007669"/>
    <property type="project" value="TreeGrafter"/>
</dbReference>
<dbReference type="Pfam" id="PF01807">
    <property type="entry name" value="Zn_ribbon_DnaG"/>
    <property type="match status" value="1"/>
</dbReference>
<keyword evidence="2 12" id="KW-0639">Primosome</keyword>
<dbReference type="EMBL" id="BDQK01000013">
    <property type="protein sequence ID" value="GBF81103.1"/>
    <property type="molecule type" value="Genomic_DNA"/>
</dbReference>
<dbReference type="EC" id="2.7.7.101" evidence="12"/>
<dbReference type="SMART" id="SM00400">
    <property type="entry name" value="ZnF_CHCC"/>
    <property type="match status" value="1"/>
</dbReference>
<dbReference type="InterPro" id="IPR030846">
    <property type="entry name" value="DnaG_bac"/>
</dbReference>
<evidence type="ECO:0000256" key="12">
    <source>
        <dbReference type="HAMAP-Rule" id="MF_00974"/>
    </source>
</evidence>
<keyword evidence="3 12" id="KW-0808">Transferase</keyword>
<evidence type="ECO:0000256" key="2">
    <source>
        <dbReference type="ARBA" id="ARBA00022515"/>
    </source>
</evidence>
<keyword evidence="6 12" id="KW-0479">Metal-binding</keyword>
<dbReference type="InterPro" id="IPR019475">
    <property type="entry name" value="DNA_primase_DnaB-bd"/>
</dbReference>
<dbReference type="NCBIfam" id="TIGR01391">
    <property type="entry name" value="dnaG"/>
    <property type="match status" value="1"/>
</dbReference>
<keyword evidence="10 12" id="KW-0238">DNA-binding</keyword>
<dbReference type="SMART" id="SM00493">
    <property type="entry name" value="TOPRIM"/>
    <property type="match status" value="1"/>
</dbReference>
<organism evidence="16 17">
    <name type="scientific">Aphanothece sacrum FPU1</name>
    <dbReference type="NCBI Taxonomy" id="1920663"/>
    <lineage>
        <taxon>Bacteria</taxon>
        <taxon>Bacillati</taxon>
        <taxon>Cyanobacteriota</taxon>
        <taxon>Cyanophyceae</taxon>
        <taxon>Oscillatoriophycideae</taxon>
        <taxon>Chroococcales</taxon>
        <taxon>Aphanothecaceae</taxon>
        <taxon>Aphanothece</taxon>
    </lineage>
</organism>
<comment type="similarity">
    <text evidence="12 13">Belongs to the DnaG primase family.</text>
</comment>
<dbReference type="SUPFAM" id="SSF56731">
    <property type="entry name" value="DNA primase core"/>
    <property type="match status" value="1"/>
</dbReference>
<keyword evidence="1 12" id="KW-0240">DNA-directed RNA polymerase</keyword>
<dbReference type="InterPro" id="IPR006295">
    <property type="entry name" value="DNA_primase_DnaG"/>
</dbReference>
<dbReference type="GO" id="GO:0003677">
    <property type="term" value="F:DNA binding"/>
    <property type="evidence" value="ECO:0007669"/>
    <property type="project" value="UniProtKB-KW"/>
</dbReference>
<dbReference type="SUPFAM" id="SSF57783">
    <property type="entry name" value="Zinc beta-ribbon"/>
    <property type="match status" value="1"/>
</dbReference>
<dbReference type="InterPro" id="IPR050219">
    <property type="entry name" value="DnaG_primase"/>
</dbReference>
<evidence type="ECO:0000256" key="1">
    <source>
        <dbReference type="ARBA" id="ARBA00022478"/>
    </source>
</evidence>
<dbReference type="InterPro" id="IPR013264">
    <property type="entry name" value="DNAG_N"/>
</dbReference>
<dbReference type="FunFam" id="3.90.980.10:FF:000001">
    <property type="entry name" value="DNA primase"/>
    <property type="match status" value="1"/>
</dbReference>
<evidence type="ECO:0000256" key="9">
    <source>
        <dbReference type="ARBA" id="ARBA00022842"/>
    </source>
</evidence>
<sequence length="645" mass="75671">MDVPRLHPDTLEEVKQRVDIYDVISDYVVLKKQGKDYVGLCPFHDEKTPSFSVSPTKQFYHCFGCGEGGTAIKFLMELGKQSFTEVIFELAKRYQIPIKTLEPEERQELQRQLSLKEQLYEIISLTSSFYQHALYQPQGEIALNYLKDKRQLKDETIQKFELGYAPSGWETLYHYLVEQKRYPLTLVEEAGLIKPRKNGSGYYDQFRDRLMIPIRDIQGRIIAFGSRTLENEEPKYLNSPETPLFNKGSILFGLDIAKNTIRSLDKVVVVEGYFDVIKLHEVGITNTVASLGTAFSQTQLKQLLRYTESKQVIFNFDADKAGIKATQRAIKEIESLIYSGQVQLKILNLPDGKDADEFITSHSDSLTNYQKLIDNAPLWLDWQIQQLLVGKDLKKANEFQEVTKQMIELLNHLSDSNQRTYYINYCAEILSQSKDRSMLFYVDNLYRQLKKPQLVNKKFSVNKVEDTLLKEAEETLLRIYLHFPEYRSEILNHLEEKDLVFSLSNHRFLWQQILEIEEKLERPDNQESNQLIYQLQERILQLSNPINNINHLFRLNETKESEDRERFSLVINAAIISMEKTSLEKYCRYCYEKYMNLNIKINVPFDSQEDFSTFQYYFTEHRLSKQKIMKLERLLTISQLDIYGG</sequence>
<dbReference type="GO" id="GO:0000428">
    <property type="term" value="C:DNA-directed RNA polymerase complex"/>
    <property type="evidence" value="ECO:0007669"/>
    <property type="project" value="UniProtKB-KW"/>
</dbReference>
<evidence type="ECO:0000256" key="5">
    <source>
        <dbReference type="ARBA" id="ARBA00022705"/>
    </source>
</evidence>
<dbReference type="Pfam" id="PF10410">
    <property type="entry name" value="DnaB_bind"/>
    <property type="match status" value="1"/>
</dbReference>
<name>A0A401III5_APHSA</name>
<evidence type="ECO:0000256" key="10">
    <source>
        <dbReference type="ARBA" id="ARBA00023125"/>
    </source>
</evidence>
<comment type="caution">
    <text evidence="16">The sequence shown here is derived from an EMBL/GenBank/DDBJ whole genome shotgun (WGS) entry which is preliminary data.</text>
</comment>
<gene>
    <name evidence="12" type="primary">dnaG</name>
    <name evidence="16" type="ORF">AsFPU1_2513</name>
</gene>
<evidence type="ECO:0000256" key="11">
    <source>
        <dbReference type="ARBA" id="ARBA00023163"/>
    </source>
</evidence>
<feature type="zinc finger region" description="CHC2-type" evidence="12 14">
    <location>
        <begin position="41"/>
        <end position="65"/>
    </location>
</feature>
<dbReference type="HAMAP" id="MF_00974">
    <property type="entry name" value="DNA_primase_DnaG"/>
    <property type="match status" value="1"/>
</dbReference>
<evidence type="ECO:0000313" key="17">
    <source>
        <dbReference type="Proteomes" id="UP000287247"/>
    </source>
</evidence>
<dbReference type="PROSITE" id="PS50880">
    <property type="entry name" value="TOPRIM"/>
    <property type="match status" value="1"/>
</dbReference>
<dbReference type="InterPro" id="IPR037068">
    <property type="entry name" value="DNA_primase_core_N_sf"/>
</dbReference>
<protein>
    <recommendedName>
        <fullName evidence="12 13">DNA primase</fullName>
        <ecNumber evidence="12">2.7.7.101</ecNumber>
    </recommendedName>
</protein>
<comment type="catalytic activity">
    <reaction evidence="12">
        <text>ssDNA + n NTP = ssDNA/pppN(pN)n-1 hybrid + (n-1) diphosphate.</text>
        <dbReference type="EC" id="2.7.7.101"/>
    </reaction>
</comment>
<comment type="cofactor">
    <cofactor evidence="12 13 14">
        <name>Zn(2+)</name>
        <dbReference type="ChEBI" id="CHEBI:29105"/>
    </cofactor>
    <text evidence="12 13 14">Binds 1 zinc ion per monomer.</text>
</comment>
<keyword evidence="8 12" id="KW-0862">Zinc</keyword>
<dbReference type="OrthoDB" id="9803773at2"/>
<dbReference type="CDD" id="cd03364">
    <property type="entry name" value="TOPRIM_DnaG_primases"/>
    <property type="match status" value="1"/>
</dbReference>
<dbReference type="GO" id="GO:0008270">
    <property type="term" value="F:zinc ion binding"/>
    <property type="evidence" value="ECO:0007669"/>
    <property type="project" value="UniProtKB-UniRule"/>
</dbReference>
<comment type="subunit">
    <text evidence="12">Monomer. Interacts with DnaB.</text>
</comment>
<dbReference type="InterPro" id="IPR036977">
    <property type="entry name" value="DNA_primase_Znf_CHC2"/>
</dbReference>
<keyword evidence="5 12" id="KW-0235">DNA replication</keyword>
<dbReference type="GO" id="GO:0006269">
    <property type="term" value="P:DNA replication, synthesis of primer"/>
    <property type="evidence" value="ECO:0007669"/>
    <property type="project" value="UniProtKB-UniRule"/>
</dbReference>
<comment type="domain">
    <text evidence="12">Contains an N-terminal zinc-binding domain, a central core domain that contains the primase activity, and a C-terminal DnaB-binding domain.</text>
</comment>
<dbReference type="InterPro" id="IPR006171">
    <property type="entry name" value="TOPRIM_dom"/>
</dbReference>
<dbReference type="FunFam" id="3.40.1360.10:FF:000002">
    <property type="entry name" value="DNA primase"/>
    <property type="match status" value="1"/>
</dbReference>
<evidence type="ECO:0000256" key="3">
    <source>
        <dbReference type="ARBA" id="ARBA00022679"/>
    </source>
</evidence>
<evidence type="ECO:0000256" key="7">
    <source>
        <dbReference type="ARBA" id="ARBA00022771"/>
    </source>
</evidence>
<dbReference type="Gene3D" id="3.90.980.10">
    <property type="entry name" value="DNA primase, catalytic core, N-terminal domain"/>
    <property type="match status" value="1"/>
</dbReference>
<dbReference type="InterPro" id="IPR034151">
    <property type="entry name" value="TOPRIM_DnaG_bac"/>
</dbReference>
<dbReference type="Pfam" id="PF08275">
    <property type="entry name" value="DNAG_N"/>
    <property type="match status" value="1"/>
</dbReference>
<dbReference type="Gene3D" id="3.90.580.10">
    <property type="entry name" value="Zinc finger, CHC2-type domain"/>
    <property type="match status" value="1"/>
</dbReference>
<dbReference type="Gene3D" id="3.40.1360.10">
    <property type="match status" value="1"/>
</dbReference>
<dbReference type="AlphaFoldDB" id="A0A401III5"/>
<dbReference type="PANTHER" id="PTHR30313:SF2">
    <property type="entry name" value="DNA PRIMASE"/>
    <property type="match status" value="1"/>
</dbReference>
<dbReference type="PANTHER" id="PTHR30313">
    <property type="entry name" value="DNA PRIMASE"/>
    <property type="match status" value="1"/>
</dbReference>
<proteinExistence type="inferred from homology"/>
<comment type="function">
    <text evidence="12 13">RNA polymerase that catalyzes the synthesis of short RNA molecules used as primers for DNA polymerase during DNA replication.</text>
</comment>
<evidence type="ECO:0000256" key="6">
    <source>
        <dbReference type="ARBA" id="ARBA00022723"/>
    </source>
</evidence>
<accession>A0A401III5</accession>
<dbReference type="Proteomes" id="UP000287247">
    <property type="component" value="Unassembled WGS sequence"/>
</dbReference>
<dbReference type="PIRSF" id="PIRSF002811">
    <property type="entry name" value="DnaG"/>
    <property type="match status" value="1"/>
</dbReference>
<evidence type="ECO:0000256" key="14">
    <source>
        <dbReference type="PIRSR" id="PIRSR002811-1"/>
    </source>
</evidence>
<dbReference type="InterPro" id="IPR002694">
    <property type="entry name" value="Znf_CHC2"/>
</dbReference>
<keyword evidence="11 12" id="KW-0804">Transcription</keyword>
<evidence type="ECO:0000256" key="8">
    <source>
        <dbReference type="ARBA" id="ARBA00022833"/>
    </source>
</evidence>
<dbReference type="Pfam" id="PF13155">
    <property type="entry name" value="Toprim_2"/>
    <property type="match status" value="1"/>
</dbReference>
<keyword evidence="17" id="KW-1185">Reference proteome</keyword>
<evidence type="ECO:0000313" key="16">
    <source>
        <dbReference type="EMBL" id="GBF81103.1"/>
    </source>
</evidence>
<dbReference type="GO" id="GO:1990077">
    <property type="term" value="C:primosome complex"/>
    <property type="evidence" value="ECO:0007669"/>
    <property type="project" value="UniProtKB-KW"/>
</dbReference>
<keyword evidence="7 12" id="KW-0863">Zinc-finger</keyword>
<evidence type="ECO:0000256" key="13">
    <source>
        <dbReference type="PIRNR" id="PIRNR002811"/>
    </source>
</evidence>
<evidence type="ECO:0000259" key="15">
    <source>
        <dbReference type="PROSITE" id="PS50880"/>
    </source>
</evidence>